<keyword evidence="2" id="KW-1185">Reference proteome</keyword>
<accession>A0A2P5DCC0</accession>
<dbReference type="EMBL" id="JXTB01000047">
    <property type="protein sequence ID" value="PON70943.1"/>
    <property type="molecule type" value="Genomic_DNA"/>
</dbReference>
<organism evidence="1 2">
    <name type="scientific">Parasponia andersonii</name>
    <name type="common">Sponia andersonii</name>
    <dbReference type="NCBI Taxonomy" id="3476"/>
    <lineage>
        <taxon>Eukaryota</taxon>
        <taxon>Viridiplantae</taxon>
        <taxon>Streptophyta</taxon>
        <taxon>Embryophyta</taxon>
        <taxon>Tracheophyta</taxon>
        <taxon>Spermatophyta</taxon>
        <taxon>Magnoliopsida</taxon>
        <taxon>eudicotyledons</taxon>
        <taxon>Gunneridae</taxon>
        <taxon>Pentapetalae</taxon>
        <taxon>rosids</taxon>
        <taxon>fabids</taxon>
        <taxon>Rosales</taxon>
        <taxon>Cannabaceae</taxon>
        <taxon>Parasponia</taxon>
    </lineage>
</organism>
<gene>
    <name evidence="1" type="ORF">PanWU01x14_076530</name>
</gene>
<evidence type="ECO:0000313" key="2">
    <source>
        <dbReference type="Proteomes" id="UP000237105"/>
    </source>
</evidence>
<feature type="non-terminal residue" evidence="1">
    <location>
        <position position="1"/>
    </location>
</feature>
<protein>
    <submittedName>
        <fullName evidence="1">Uncharacterized protein</fullName>
    </submittedName>
</protein>
<sequence length="137" mass="15014">DVVTTKKADPIAVATKGKKILKSLGSKSRKSKQFVITSLESISATSEKEITAPSSVAPILKKSATTSETEEDPSMIPEEELFDIPEENITEDQDEGDSPDAVAIETITGYDISLAHSTVSYTIEMRFTRMNMREEDL</sequence>
<name>A0A2P5DCC0_PARAD</name>
<comment type="caution">
    <text evidence="1">The sequence shown here is derived from an EMBL/GenBank/DDBJ whole genome shotgun (WGS) entry which is preliminary data.</text>
</comment>
<proteinExistence type="predicted"/>
<evidence type="ECO:0000313" key="1">
    <source>
        <dbReference type="EMBL" id="PON70943.1"/>
    </source>
</evidence>
<dbReference type="Proteomes" id="UP000237105">
    <property type="component" value="Unassembled WGS sequence"/>
</dbReference>
<reference evidence="2" key="1">
    <citation type="submission" date="2016-06" db="EMBL/GenBank/DDBJ databases">
        <title>Parallel loss of symbiosis genes in relatives of nitrogen-fixing non-legume Parasponia.</title>
        <authorList>
            <person name="Van Velzen R."/>
            <person name="Holmer R."/>
            <person name="Bu F."/>
            <person name="Rutten L."/>
            <person name="Van Zeijl A."/>
            <person name="Liu W."/>
            <person name="Santuari L."/>
            <person name="Cao Q."/>
            <person name="Sharma T."/>
            <person name="Shen D."/>
            <person name="Roswanjaya Y."/>
            <person name="Wardhani T."/>
            <person name="Kalhor M.S."/>
            <person name="Jansen J."/>
            <person name="Van den Hoogen J."/>
            <person name="Gungor B."/>
            <person name="Hartog M."/>
            <person name="Hontelez J."/>
            <person name="Verver J."/>
            <person name="Yang W.-C."/>
            <person name="Schijlen E."/>
            <person name="Repin R."/>
            <person name="Schilthuizen M."/>
            <person name="Schranz E."/>
            <person name="Heidstra R."/>
            <person name="Miyata K."/>
            <person name="Fedorova E."/>
            <person name="Kohlen W."/>
            <person name="Bisseling T."/>
            <person name="Smit S."/>
            <person name="Geurts R."/>
        </authorList>
    </citation>
    <scope>NUCLEOTIDE SEQUENCE [LARGE SCALE GENOMIC DNA]</scope>
    <source>
        <strain evidence="2">cv. WU1-14</strain>
    </source>
</reference>
<dbReference type="AlphaFoldDB" id="A0A2P5DCC0"/>